<gene>
    <name evidence="4" type="ORF">MCOM1403_LOCUS3141</name>
</gene>
<sequence>MIYAKGPDDAPVGEGDEEIQFVPLEDEDHAADTWVDPSQGGVLGRVLEAAETGDEDVLAVALPALSVSVDTTGPDGDTALHLASLYGHARCVEMLLAAGASVTVRDADGGTPLHDASAGGFEPIVKTLLAAAGTDGASDAANARDGDGEAPLHMAARGGYANVVRALLSAGARPDARSDAGLYPRNYADEGSELEAMLPKVE</sequence>
<dbReference type="Pfam" id="PF00023">
    <property type="entry name" value="Ank"/>
    <property type="match status" value="1"/>
</dbReference>
<evidence type="ECO:0000256" key="3">
    <source>
        <dbReference type="PROSITE-ProRule" id="PRU00023"/>
    </source>
</evidence>
<keyword evidence="1" id="KW-0677">Repeat</keyword>
<organism evidence="4">
    <name type="scientific">Micromonas pusilla</name>
    <name type="common">Picoplanktonic green alga</name>
    <name type="synonym">Chromulina pusilla</name>
    <dbReference type="NCBI Taxonomy" id="38833"/>
    <lineage>
        <taxon>Eukaryota</taxon>
        <taxon>Viridiplantae</taxon>
        <taxon>Chlorophyta</taxon>
        <taxon>Mamiellophyceae</taxon>
        <taxon>Mamiellales</taxon>
        <taxon>Mamiellaceae</taxon>
        <taxon>Micromonas</taxon>
    </lineage>
</organism>
<dbReference type="PROSITE" id="PS50088">
    <property type="entry name" value="ANK_REPEAT"/>
    <property type="match status" value="3"/>
</dbReference>
<evidence type="ECO:0008006" key="5">
    <source>
        <dbReference type="Google" id="ProtNLM"/>
    </source>
</evidence>
<dbReference type="InterPro" id="IPR002110">
    <property type="entry name" value="Ankyrin_rpt"/>
</dbReference>
<feature type="repeat" description="ANK" evidence="3">
    <location>
        <begin position="147"/>
        <end position="179"/>
    </location>
</feature>
<dbReference type="PANTHER" id="PTHR24198:SF165">
    <property type="entry name" value="ANKYRIN REPEAT-CONTAINING PROTEIN-RELATED"/>
    <property type="match status" value="1"/>
</dbReference>
<name>A0A7S0IAE8_MICPS</name>
<dbReference type="PANTHER" id="PTHR24198">
    <property type="entry name" value="ANKYRIN REPEAT AND PROTEIN KINASE DOMAIN-CONTAINING PROTEIN"/>
    <property type="match status" value="1"/>
</dbReference>
<dbReference type="SMART" id="SM00248">
    <property type="entry name" value="ANK"/>
    <property type="match status" value="3"/>
</dbReference>
<dbReference type="PRINTS" id="PR01415">
    <property type="entry name" value="ANKYRIN"/>
</dbReference>
<proteinExistence type="predicted"/>
<dbReference type="AlphaFoldDB" id="A0A7S0IAE8"/>
<evidence type="ECO:0000256" key="1">
    <source>
        <dbReference type="ARBA" id="ARBA00022737"/>
    </source>
</evidence>
<evidence type="ECO:0000256" key="2">
    <source>
        <dbReference type="ARBA" id="ARBA00023043"/>
    </source>
</evidence>
<evidence type="ECO:0000313" key="4">
    <source>
        <dbReference type="EMBL" id="CAD8515716.1"/>
    </source>
</evidence>
<protein>
    <recommendedName>
        <fullName evidence="5">Ankyrin repeat protein</fullName>
    </recommendedName>
</protein>
<keyword evidence="2 3" id="KW-0040">ANK repeat</keyword>
<dbReference type="Gene3D" id="1.25.40.20">
    <property type="entry name" value="Ankyrin repeat-containing domain"/>
    <property type="match status" value="1"/>
</dbReference>
<feature type="repeat" description="ANK" evidence="3">
    <location>
        <begin position="75"/>
        <end position="107"/>
    </location>
</feature>
<dbReference type="InterPro" id="IPR036770">
    <property type="entry name" value="Ankyrin_rpt-contain_sf"/>
</dbReference>
<reference evidence="4" key="1">
    <citation type="submission" date="2021-01" db="EMBL/GenBank/DDBJ databases">
        <authorList>
            <person name="Corre E."/>
            <person name="Pelletier E."/>
            <person name="Niang G."/>
            <person name="Scheremetjew M."/>
            <person name="Finn R."/>
            <person name="Kale V."/>
            <person name="Holt S."/>
            <person name="Cochrane G."/>
            <person name="Meng A."/>
            <person name="Brown T."/>
            <person name="Cohen L."/>
        </authorList>
    </citation>
    <scope>NUCLEOTIDE SEQUENCE</scope>
    <source>
        <strain evidence="4">CCMP1723</strain>
    </source>
</reference>
<dbReference type="PROSITE" id="PS50297">
    <property type="entry name" value="ANK_REP_REGION"/>
    <property type="match status" value="2"/>
</dbReference>
<dbReference type="SUPFAM" id="SSF48403">
    <property type="entry name" value="Ankyrin repeat"/>
    <property type="match status" value="1"/>
</dbReference>
<feature type="repeat" description="ANK" evidence="3">
    <location>
        <begin position="108"/>
        <end position="140"/>
    </location>
</feature>
<dbReference type="Pfam" id="PF12796">
    <property type="entry name" value="Ank_2"/>
    <property type="match status" value="1"/>
</dbReference>
<accession>A0A7S0IAE8</accession>
<dbReference type="EMBL" id="HBEQ01004021">
    <property type="protein sequence ID" value="CAD8515716.1"/>
    <property type="molecule type" value="Transcribed_RNA"/>
</dbReference>